<dbReference type="EMBL" id="JAWLIP010000001">
    <property type="protein sequence ID" value="MDV6225186.1"/>
    <property type="molecule type" value="Genomic_DNA"/>
</dbReference>
<dbReference type="InterPro" id="IPR018688">
    <property type="entry name" value="PpoB2-like"/>
</dbReference>
<feature type="transmembrane region" description="Helical" evidence="1">
    <location>
        <begin position="15"/>
        <end position="36"/>
    </location>
</feature>
<organism evidence="2 3">
    <name type="scientific">Nitratireductor aquimarinus</name>
    <dbReference type="NCBI Taxonomy" id="889300"/>
    <lineage>
        <taxon>Bacteria</taxon>
        <taxon>Pseudomonadati</taxon>
        <taxon>Pseudomonadota</taxon>
        <taxon>Alphaproteobacteria</taxon>
        <taxon>Hyphomicrobiales</taxon>
        <taxon>Phyllobacteriaceae</taxon>
        <taxon>Nitratireductor</taxon>
    </lineage>
</organism>
<keyword evidence="1" id="KW-0812">Transmembrane</keyword>
<evidence type="ECO:0000256" key="1">
    <source>
        <dbReference type="SAM" id="Phobius"/>
    </source>
</evidence>
<evidence type="ECO:0000313" key="3">
    <source>
        <dbReference type="Proteomes" id="UP001185659"/>
    </source>
</evidence>
<accession>A0ABU4AGF1</accession>
<dbReference type="Proteomes" id="UP001185659">
    <property type="component" value="Unassembled WGS sequence"/>
</dbReference>
<dbReference type="Pfam" id="PF09948">
    <property type="entry name" value="PpoB2"/>
    <property type="match status" value="1"/>
</dbReference>
<comment type="caution">
    <text evidence="2">The sequence shown here is derived from an EMBL/GenBank/DDBJ whole genome shotgun (WGS) entry which is preliminary data.</text>
</comment>
<feature type="transmembrane region" description="Helical" evidence="1">
    <location>
        <begin position="80"/>
        <end position="108"/>
    </location>
</feature>
<feature type="transmembrane region" description="Helical" evidence="1">
    <location>
        <begin position="154"/>
        <end position="177"/>
    </location>
</feature>
<gene>
    <name evidence="2" type="ORF">R2G56_02705</name>
</gene>
<dbReference type="RefSeq" id="WP_317560375.1">
    <property type="nucleotide sequence ID" value="NZ_JAWLIP010000001.1"/>
</dbReference>
<feature type="transmembrane region" description="Helical" evidence="1">
    <location>
        <begin position="219"/>
        <end position="252"/>
    </location>
</feature>
<keyword evidence="1" id="KW-0472">Membrane</keyword>
<feature type="transmembrane region" description="Helical" evidence="1">
    <location>
        <begin position="120"/>
        <end position="142"/>
    </location>
</feature>
<evidence type="ECO:0000313" key="2">
    <source>
        <dbReference type="EMBL" id="MDV6225186.1"/>
    </source>
</evidence>
<protein>
    <submittedName>
        <fullName evidence="2">DUF2182 domain-containing protein</fullName>
    </submittedName>
</protein>
<name>A0ABU4AGF1_9HYPH</name>
<sequence>MASTALENTLRRDRLIVGAALAALTVVSWLYILWLVETMDMGMTMPAGDMTSSMQDAAPMNGMVMGETVMAGLHPWSFTYFVFMFVMWAVMMVGMMTPSAAPMILIYARVGRAAEEKGRPLAATGFFAGGYLLAWTAFSLIATLGQWALEQALLLTPMMASASALFSGLVLIAAGLFQWTPQKDACLSHCQAPLAFVHAHGGFRREPLGALALGFHHGLYCIGCCWALMALLFVGGVMNVLWIAAIAIFVLAEKLLPPRWPVSRMAGGVLIAFGIWVLAGGTL</sequence>
<keyword evidence="1" id="KW-1133">Transmembrane helix</keyword>
<proteinExistence type="predicted"/>
<feature type="transmembrane region" description="Helical" evidence="1">
    <location>
        <begin position="264"/>
        <end position="282"/>
    </location>
</feature>
<reference evidence="2 3" key="1">
    <citation type="submission" date="2023-10" db="EMBL/GenBank/DDBJ databases">
        <authorList>
            <person name="Venkata Ramana C."/>
            <person name="Sasikala C."/>
            <person name="Dhurka M."/>
        </authorList>
    </citation>
    <scope>NUCLEOTIDE SEQUENCE [LARGE SCALE GENOMIC DNA]</scope>
    <source>
        <strain evidence="2 3">KCTC 32151</strain>
    </source>
</reference>
<keyword evidence="3" id="KW-1185">Reference proteome</keyword>